<comment type="subcellular location">
    <subcellularLocation>
        <location evidence="1">Membrane</location>
        <topology evidence="1">Multi-pass membrane protein</topology>
    </subcellularLocation>
</comment>
<dbReference type="EMBL" id="AMQN01004931">
    <property type="status" value="NOT_ANNOTATED_CDS"/>
    <property type="molecule type" value="Genomic_DNA"/>
</dbReference>
<dbReference type="EMBL" id="AMQN01004932">
    <property type="status" value="NOT_ANNOTATED_CDS"/>
    <property type="molecule type" value="Genomic_DNA"/>
</dbReference>
<dbReference type="OMA" id="LLWFIWM"/>
<evidence type="ECO:0000259" key="9">
    <source>
        <dbReference type="PROSITE" id="PS50850"/>
    </source>
</evidence>
<feature type="transmembrane region" description="Helical" evidence="8">
    <location>
        <begin position="208"/>
        <end position="230"/>
    </location>
</feature>
<dbReference type="PANTHER" id="PTHR23511">
    <property type="entry name" value="SYNAPTIC VESICLE GLYCOPROTEIN 2"/>
    <property type="match status" value="1"/>
</dbReference>
<feature type="transmembrane region" description="Helical" evidence="8">
    <location>
        <begin position="382"/>
        <end position="400"/>
    </location>
</feature>
<reference evidence="12" key="1">
    <citation type="submission" date="2012-12" db="EMBL/GenBank/DDBJ databases">
        <authorList>
            <person name="Hellsten U."/>
            <person name="Grimwood J."/>
            <person name="Chapman J.A."/>
            <person name="Shapiro H."/>
            <person name="Aerts A."/>
            <person name="Otillar R.P."/>
            <person name="Terry A.Y."/>
            <person name="Boore J.L."/>
            <person name="Simakov O."/>
            <person name="Marletaz F."/>
            <person name="Cho S.-J."/>
            <person name="Edsinger-Gonzales E."/>
            <person name="Havlak P."/>
            <person name="Kuo D.-H."/>
            <person name="Larsson T."/>
            <person name="Lv J."/>
            <person name="Arendt D."/>
            <person name="Savage R."/>
            <person name="Osoegawa K."/>
            <person name="de Jong P."/>
            <person name="Lindberg D.R."/>
            <person name="Seaver E.C."/>
            <person name="Weisblat D.A."/>
            <person name="Putnam N.H."/>
            <person name="Grigoriev I.V."/>
            <person name="Rokhsar D.S."/>
        </authorList>
    </citation>
    <scope>NUCLEOTIDE SEQUENCE</scope>
    <source>
        <strain evidence="12">I ESC-2004</strain>
    </source>
</reference>
<accession>R7VD71</accession>
<feature type="transmembrane region" description="Helical" evidence="8">
    <location>
        <begin position="152"/>
        <end position="169"/>
    </location>
</feature>
<evidence type="ECO:0000256" key="6">
    <source>
        <dbReference type="ARBA" id="ARBA00023136"/>
    </source>
</evidence>
<dbReference type="Pfam" id="PF07690">
    <property type="entry name" value="MFS_1"/>
    <property type="match status" value="1"/>
</dbReference>
<feature type="transmembrane region" description="Helical" evidence="8">
    <location>
        <begin position="119"/>
        <end position="140"/>
    </location>
</feature>
<dbReference type="SUPFAM" id="SSF103473">
    <property type="entry name" value="MFS general substrate transporter"/>
    <property type="match status" value="1"/>
</dbReference>
<feature type="region of interest" description="Disordered" evidence="7">
    <location>
        <begin position="1"/>
        <end position="36"/>
    </location>
</feature>
<keyword evidence="3" id="KW-0813">Transport</keyword>
<evidence type="ECO:0000256" key="1">
    <source>
        <dbReference type="ARBA" id="ARBA00004141"/>
    </source>
</evidence>
<dbReference type="OrthoDB" id="4139357at2759"/>
<evidence type="ECO:0000256" key="7">
    <source>
        <dbReference type="SAM" id="MobiDB-lite"/>
    </source>
</evidence>
<dbReference type="GO" id="GO:0022857">
    <property type="term" value="F:transmembrane transporter activity"/>
    <property type="evidence" value="ECO:0007669"/>
    <property type="project" value="InterPro"/>
</dbReference>
<dbReference type="STRING" id="283909.R7VD71"/>
<keyword evidence="6 8" id="KW-0472">Membrane</keyword>
<dbReference type="PANTHER" id="PTHR23511:SF5">
    <property type="entry name" value="MAJOR FACILITATOR-TYPE TRANSPORTER HXNZ-RELATED"/>
    <property type="match status" value="1"/>
</dbReference>
<dbReference type="Gene3D" id="1.20.1250.20">
    <property type="entry name" value="MFS general substrate transporter like domains"/>
    <property type="match status" value="1"/>
</dbReference>
<dbReference type="GO" id="GO:0016020">
    <property type="term" value="C:membrane"/>
    <property type="evidence" value="ECO:0007669"/>
    <property type="project" value="UniProtKB-SubCell"/>
</dbReference>
<gene>
    <name evidence="10" type="ORF">CAPTEDRAFT_220893</name>
</gene>
<evidence type="ECO:0000256" key="8">
    <source>
        <dbReference type="SAM" id="Phobius"/>
    </source>
</evidence>
<name>R7VD71_CAPTE</name>
<dbReference type="EnsemblMetazoa" id="CapteT220893">
    <property type="protein sequence ID" value="CapteP220893"/>
    <property type="gene ID" value="CapteG220893"/>
</dbReference>
<evidence type="ECO:0000256" key="2">
    <source>
        <dbReference type="ARBA" id="ARBA00008335"/>
    </source>
</evidence>
<sequence length="539" mass="59539">MIGRLARFRRGEKSSYEDLSTQDQGALSPSRSSSAVGISGRLELNTPSEQGTPSDSRANISFSEDTYTVDQAVDAIGFGKFQLKLSLFTGIVWMADAMEMMILSILAPALHCYWDLSPIYQALLTTVVFAGMMVSSGMWGKICDKYGRKIEMILCSITTFFYGLLSAFAPNFTWILILRGLVGFGIGGVPQSVTLYTEFLPSKARAKCVVLIEIFWAFGSSLIVFISIFVMPTLGWRYLLVFASLPLLLYFVACFWVPESARFDVARGRIDLAEKTLQMIAEENGKPLPLGRLVESESQPLSEVPPARGQLKDLFKPELRLTTSLLWFIWLANAFCYYGIVLMTTELFEVGDECHGGSAGKVVQASCGVGCKTLSTKDYIDLLWTTLAEFPGLVITFLIIENLGRRWTMAIEFFVFSFFVFLVNLCTSRFVLTIFLFIARAFISGAFQAAYVYTPEVYPTTTRALGLGACSAMARVGAIITPFVAQVLLRTSVTLAICTYGTVSLLSVGASLLLPIETKGRSMKETHVDPKKSKKQTHD</sequence>
<feature type="transmembrane region" description="Helical" evidence="8">
    <location>
        <begin position="85"/>
        <end position="107"/>
    </location>
</feature>
<dbReference type="HOGENOM" id="CLU_001265_46_0_1"/>
<evidence type="ECO:0000256" key="4">
    <source>
        <dbReference type="ARBA" id="ARBA00022692"/>
    </source>
</evidence>
<comment type="similarity">
    <text evidence="2">Belongs to the major facilitator superfamily.</text>
</comment>
<evidence type="ECO:0000313" key="10">
    <source>
        <dbReference type="EMBL" id="ELU14236.1"/>
    </source>
</evidence>
<evidence type="ECO:0000256" key="5">
    <source>
        <dbReference type="ARBA" id="ARBA00022989"/>
    </source>
</evidence>
<dbReference type="InterPro" id="IPR005828">
    <property type="entry name" value="MFS_sugar_transport-like"/>
</dbReference>
<dbReference type="PROSITE" id="PS50850">
    <property type="entry name" value="MFS"/>
    <property type="match status" value="1"/>
</dbReference>
<evidence type="ECO:0000313" key="11">
    <source>
        <dbReference type="EnsemblMetazoa" id="CapteP220893"/>
    </source>
</evidence>
<dbReference type="InterPro" id="IPR011701">
    <property type="entry name" value="MFS"/>
</dbReference>
<dbReference type="FunCoup" id="R7VD71">
    <property type="interactions" value="35"/>
</dbReference>
<keyword evidence="5 8" id="KW-1133">Transmembrane helix</keyword>
<feature type="transmembrane region" description="Helical" evidence="8">
    <location>
        <begin position="465"/>
        <end position="485"/>
    </location>
</feature>
<feature type="transmembrane region" description="Helical" evidence="8">
    <location>
        <begin position="175"/>
        <end position="196"/>
    </location>
</feature>
<dbReference type="AlphaFoldDB" id="R7VD71"/>
<reference evidence="10 12" key="2">
    <citation type="journal article" date="2013" name="Nature">
        <title>Insights into bilaterian evolution from three spiralian genomes.</title>
        <authorList>
            <person name="Simakov O."/>
            <person name="Marletaz F."/>
            <person name="Cho S.J."/>
            <person name="Edsinger-Gonzales E."/>
            <person name="Havlak P."/>
            <person name="Hellsten U."/>
            <person name="Kuo D.H."/>
            <person name="Larsson T."/>
            <person name="Lv J."/>
            <person name="Arendt D."/>
            <person name="Savage R."/>
            <person name="Osoegawa K."/>
            <person name="de Jong P."/>
            <person name="Grimwood J."/>
            <person name="Chapman J.A."/>
            <person name="Shapiro H."/>
            <person name="Aerts A."/>
            <person name="Otillar R.P."/>
            <person name="Terry A.Y."/>
            <person name="Boore J.L."/>
            <person name="Grigoriev I.V."/>
            <person name="Lindberg D.R."/>
            <person name="Seaver E.C."/>
            <person name="Weisblat D.A."/>
            <person name="Putnam N.H."/>
            <person name="Rokhsar D.S."/>
        </authorList>
    </citation>
    <scope>NUCLEOTIDE SEQUENCE</scope>
    <source>
        <strain evidence="10 12">I ESC-2004</strain>
    </source>
</reference>
<dbReference type="InterPro" id="IPR036259">
    <property type="entry name" value="MFS_trans_sf"/>
</dbReference>
<dbReference type="InterPro" id="IPR020846">
    <property type="entry name" value="MFS_dom"/>
</dbReference>
<keyword evidence="4 8" id="KW-0812">Transmembrane</keyword>
<proteinExistence type="inferred from homology"/>
<evidence type="ECO:0000313" key="12">
    <source>
        <dbReference type="Proteomes" id="UP000014760"/>
    </source>
</evidence>
<dbReference type="EMBL" id="KB294684">
    <property type="protein sequence ID" value="ELU14236.1"/>
    <property type="molecule type" value="Genomic_DNA"/>
</dbReference>
<feature type="compositionally biased region" description="Polar residues" evidence="7">
    <location>
        <begin position="17"/>
        <end position="36"/>
    </location>
</feature>
<feature type="transmembrane region" description="Helical" evidence="8">
    <location>
        <begin position="431"/>
        <end position="453"/>
    </location>
</feature>
<keyword evidence="12" id="KW-1185">Reference proteome</keyword>
<feature type="transmembrane region" description="Helical" evidence="8">
    <location>
        <begin position="236"/>
        <end position="257"/>
    </location>
</feature>
<evidence type="ECO:0000256" key="3">
    <source>
        <dbReference type="ARBA" id="ARBA00022448"/>
    </source>
</evidence>
<organism evidence="10">
    <name type="scientific">Capitella teleta</name>
    <name type="common">Polychaete worm</name>
    <dbReference type="NCBI Taxonomy" id="283909"/>
    <lineage>
        <taxon>Eukaryota</taxon>
        <taxon>Metazoa</taxon>
        <taxon>Spiralia</taxon>
        <taxon>Lophotrochozoa</taxon>
        <taxon>Annelida</taxon>
        <taxon>Polychaeta</taxon>
        <taxon>Sedentaria</taxon>
        <taxon>Scolecida</taxon>
        <taxon>Capitellidae</taxon>
        <taxon>Capitella</taxon>
    </lineage>
</organism>
<feature type="domain" description="Major facilitator superfamily (MFS) profile" evidence="9">
    <location>
        <begin position="85"/>
        <end position="519"/>
    </location>
</feature>
<feature type="transmembrane region" description="Helical" evidence="8">
    <location>
        <begin position="491"/>
        <end position="514"/>
    </location>
</feature>
<feature type="transmembrane region" description="Helical" evidence="8">
    <location>
        <begin position="407"/>
        <end position="425"/>
    </location>
</feature>
<reference evidence="11" key="3">
    <citation type="submission" date="2015-06" db="UniProtKB">
        <authorList>
            <consortium name="EnsemblMetazoa"/>
        </authorList>
    </citation>
    <scope>IDENTIFICATION</scope>
</reference>
<dbReference type="Proteomes" id="UP000014760">
    <property type="component" value="Unassembled WGS sequence"/>
</dbReference>
<feature type="transmembrane region" description="Helical" evidence="8">
    <location>
        <begin position="321"/>
        <end position="340"/>
    </location>
</feature>
<protein>
    <recommendedName>
        <fullName evidence="9">Major facilitator superfamily (MFS) profile domain-containing protein</fullName>
    </recommendedName>
</protein>
<dbReference type="Pfam" id="PF00083">
    <property type="entry name" value="Sugar_tr"/>
    <property type="match status" value="1"/>
</dbReference>